<proteinExistence type="predicted"/>
<evidence type="ECO:0000313" key="1">
    <source>
        <dbReference type="EMBL" id="KKK91013.1"/>
    </source>
</evidence>
<dbReference type="EMBL" id="LAZR01048842">
    <property type="protein sequence ID" value="KKK91013.1"/>
    <property type="molecule type" value="Genomic_DNA"/>
</dbReference>
<comment type="caution">
    <text evidence="1">The sequence shown here is derived from an EMBL/GenBank/DDBJ whole genome shotgun (WGS) entry which is preliminary data.</text>
</comment>
<feature type="non-terminal residue" evidence="1">
    <location>
        <position position="1"/>
    </location>
</feature>
<name>A0A0F8ZBA3_9ZZZZ</name>
<sequence length="431" mass="49857">LGAYDQDIIDDIHTGEYISLYFDTNIKNIESLELLNITLYGNSGLMSDDTQIIYREELIMRDNSIKINLPTDTNTLKKIRLTPVFRSDNEYNENNTIGIAQFQTIEWDPALVSTNADDHEYMTITLDHDLKTELNGLELAYVFNDQLQYLTFPYNITYTLEEYSRTISSYILYIPSSYIDPNTNETVSFQEGDIVALRYNSPVKSGIPIGIGSLYLENKGYNYDSHKDIPKAEILLVNASSDVAYSEFTSGYYYQTPIQPTPFNTEYNNRYSSVKIDLNFTSLYESTSSTVLNFTHIVFSVPNPTYELTINEIFILEESYEPTTQDGSFDGRVWQYTEFESFDADESPEDDEYQLILANTSLFYPDFEWLEYINIYDENGNYYTVGITGNDHQLHFNPSNDTLTWNPNFNQFPEYFGMEFQEPLLIAPNKT</sequence>
<gene>
    <name evidence="1" type="ORF">LCGC14_2717230</name>
</gene>
<accession>A0A0F8ZBA3</accession>
<reference evidence="1" key="1">
    <citation type="journal article" date="2015" name="Nature">
        <title>Complex archaea that bridge the gap between prokaryotes and eukaryotes.</title>
        <authorList>
            <person name="Spang A."/>
            <person name="Saw J.H."/>
            <person name="Jorgensen S.L."/>
            <person name="Zaremba-Niedzwiedzka K."/>
            <person name="Martijn J."/>
            <person name="Lind A.E."/>
            <person name="van Eijk R."/>
            <person name="Schleper C."/>
            <person name="Guy L."/>
            <person name="Ettema T.J."/>
        </authorList>
    </citation>
    <scope>NUCLEOTIDE SEQUENCE</scope>
</reference>
<organism evidence="1">
    <name type="scientific">marine sediment metagenome</name>
    <dbReference type="NCBI Taxonomy" id="412755"/>
    <lineage>
        <taxon>unclassified sequences</taxon>
        <taxon>metagenomes</taxon>
        <taxon>ecological metagenomes</taxon>
    </lineage>
</organism>
<dbReference type="AlphaFoldDB" id="A0A0F8ZBA3"/>
<protein>
    <submittedName>
        <fullName evidence="1">Uncharacterized protein</fullName>
    </submittedName>
</protein>
<feature type="non-terminal residue" evidence="1">
    <location>
        <position position="431"/>
    </location>
</feature>